<proteinExistence type="inferred from homology"/>
<reference evidence="9 10" key="1">
    <citation type="submission" date="2013-12" db="EMBL/GenBank/DDBJ databases">
        <title>Complete genome sequence of Rhizobium etli bv. mimosae IE4771.</title>
        <authorList>
            <person name="Bustos P."/>
            <person name="Santamaria R.I."/>
            <person name="Lozano L."/>
            <person name="Ormeno-Orrillo E."/>
            <person name="Rogel M.A."/>
            <person name="Romero D."/>
            <person name="Cevallos M.A."/>
            <person name="Martinez-Romero E."/>
            <person name="Gonzalez V."/>
        </authorList>
    </citation>
    <scope>NUCLEOTIDE SEQUENCE [LARGE SCALE GENOMIC DNA]</scope>
    <source>
        <strain evidence="9 10">IE4771</strain>
        <plasmid evidence="10">Plasmid pRetIE4771c</plasmid>
    </source>
</reference>
<name>A0A060IDW2_RHIET</name>
<evidence type="ECO:0000256" key="5">
    <source>
        <dbReference type="ARBA" id="ARBA00022741"/>
    </source>
</evidence>
<dbReference type="InterPro" id="IPR050388">
    <property type="entry name" value="ABC_Ni/Peptide_Import"/>
</dbReference>
<dbReference type="FunFam" id="3.40.50.300:FF:000016">
    <property type="entry name" value="Oligopeptide ABC transporter ATP-binding component"/>
    <property type="match status" value="1"/>
</dbReference>
<feature type="domain" description="ABC transporter" evidence="8">
    <location>
        <begin position="307"/>
        <end position="548"/>
    </location>
</feature>
<accession>A0A060IDW2</accession>
<dbReference type="InterPro" id="IPR003439">
    <property type="entry name" value="ABC_transporter-like_ATP-bd"/>
</dbReference>
<evidence type="ECO:0000256" key="1">
    <source>
        <dbReference type="ARBA" id="ARBA00004417"/>
    </source>
</evidence>
<keyword evidence="4" id="KW-1003">Cell membrane</keyword>
<dbReference type="AlphaFoldDB" id="A0A060IDW2"/>
<keyword evidence="3" id="KW-0813">Transport</keyword>
<dbReference type="InterPro" id="IPR017871">
    <property type="entry name" value="ABC_transporter-like_CS"/>
</dbReference>
<dbReference type="Pfam" id="PF08352">
    <property type="entry name" value="oligo_HPY"/>
    <property type="match status" value="1"/>
</dbReference>
<dbReference type="RefSeq" id="WP_040140951.1">
    <property type="nucleotide sequence ID" value="NZ_CP006989.1"/>
</dbReference>
<evidence type="ECO:0000313" key="9">
    <source>
        <dbReference type="EMBL" id="AIC30220.1"/>
    </source>
</evidence>
<keyword evidence="7" id="KW-0472">Membrane</keyword>
<dbReference type="Proteomes" id="UP000027180">
    <property type="component" value="Plasmid pRetIE4771c"/>
</dbReference>
<dbReference type="OrthoDB" id="9802264at2"/>
<dbReference type="InterPro" id="IPR027417">
    <property type="entry name" value="P-loop_NTPase"/>
</dbReference>
<dbReference type="PROSITE" id="PS50893">
    <property type="entry name" value="ABC_TRANSPORTER_2"/>
    <property type="match status" value="2"/>
</dbReference>
<dbReference type="PROSITE" id="PS00211">
    <property type="entry name" value="ABC_TRANSPORTER_1"/>
    <property type="match status" value="2"/>
</dbReference>
<evidence type="ECO:0000256" key="6">
    <source>
        <dbReference type="ARBA" id="ARBA00022840"/>
    </source>
</evidence>
<dbReference type="NCBIfam" id="NF007739">
    <property type="entry name" value="PRK10419.1"/>
    <property type="match status" value="2"/>
</dbReference>
<dbReference type="Pfam" id="PF00005">
    <property type="entry name" value="ABC_tran"/>
    <property type="match status" value="2"/>
</dbReference>
<geneLocation type="plasmid" evidence="9 10">
    <name>pRetIE4771c</name>
</geneLocation>
<dbReference type="KEGG" id="rei:IE4771_PC00094"/>
<dbReference type="InterPro" id="IPR013563">
    <property type="entry name" value="Oligopep_ABC_C"/>
</dbReference>
<organism evidence="9 10">
    <name type="scientific">Rhizobium etli bv. mimosae str. IE4771</name>
    <dbReference type="NCBI Taxonomy" id="1432050"/>
    <lineage>
        <taxon>Bacteria</taxon>
        <taxon>Pseudomonadati</taxon>
        <taxon>Pseudomonadota</taxon>
        <taxon>Alphaproteobacteria</taxon>
        <taxon>Hyphomicrobiales</taxon>
        <taxon>Rhizobiaceae</taxon>
        <taxon>Rhizobium/Agrobacterium group</taxon>
        <taxon>Rhizobium</taxon>
    </lineage>
</organism>
<dbReference type="PANTHER" id="PTHR43297">
    <property type="entry name" value="OLIGOPEPTIDE TRANSPORT ATP-BINDING PROTEIN APPD"/>
    <property type="match status" value="1"/>
</dbReference>
<evidence type="ECO:0000256" key="7">
    <source>
        <dbReference type="ARBA" id="ARBA00023136"/>
    </source>
</evidence>
<comment type="subcellular location">
    <subcellularLocation>
        <location evidence="1">Cell inner membrane</location>
        <topology evidence="1">Peripheral membrane protein</topology>
    </subcellularLocation>
</comment>
<dbReference type="NCBIfam" id="NF008453">
    <property type="entry name" value="PRK11308.1"/>
    <property type="match status" value="2"/>
</dbReference>
<dbReference type="GO" id="GO:0005524">
    <property type="term" value="F:ATP binding"/>
    <property type="evidence" value="ECO:0007669"/>
    <property type="project" value="UniProtKB-KW"/>
</dbReference>
<evidence type="ECO:0000259" key="8">
    <source>
        <dbReference type="PROSITE" id="PS50893"/>
    </source>
</evidence>
<feature type="domain" description="ABC transporter" evidence="8">
    <location>
        <begin position="26"/>
        <end position="277"/>
    </location>
</feature>
<dbReference type="Gene3D" id="3.40.50.300">
    <property type="entry name" value="P-loop containing nucleotide triphosphate hydrolases"/>
    <property type="match status" value="2"/>
</dbReference>
<dbReference type="GO" id="GO:0005886">
    <property type="term" value="C:plasma membrane"/>
    <property type="evidence" value="ECO:0007669"/>
    <property type="project" value="UniProtKB-SubCell"/>
</dbReference>
<keyword evidence="9" id="KW-0614">Plasmid</keyword>
<keyword evidence="5" id="KW-0547">Nucleotide-binding</keyword>
<dbReference type="SUPFAM" id="SSF52540">
    <property type="entry name" value="P-loop containing nucleoside triphosphate hydrolases"/>
    <property type="match status" value="2"/>
</dbReference>
<dbReference type="SMART" id="SM00382">
    <property type="entry name" value="AAA"/>
    <property type="match status" value="2"/>
</dbReference>
<sequence>MALSLVNSFAPPVRHDHDGRSEVPIIDARNVAVNFKVEDGMVEAVKDVSFQLYRGETIAIVGESGSGKSVTARTVMGLLSKRAVVSDKSTVSYDGSNILKFSERARRKLRGDRISMIFQEPMSSLNPIYTIGSQIVEAIRVHRRMSRGQAEKRALELLEHVQIPDPAARLKQYPHQLSGGQRQRVMIAMALANDPDVLIADEPTTALDVTVQAQILNLIRNLQKELGMAVILITHDLTVVRQFSDYVYVMQHGEVREHNVTEALFANPQHAYTKHLLASEPRGQANPLPEGSDIILDAKGVRVGFMLRHGTFLKPEMRELVAVDSLGLTLRRHETLGLVGESGSGKTTFGQAILRLNTPQAGEIHFDRQPIHGLSRAEMRPLRARMQVVFQDPFSSLNPRMTIGQIIEEGLVVNRLGATRAERQDRVREALVAAGMPGNILSRFPHEFSGGQRQRIAIARAIALEPEFILLDEPTSALDLSVQAQIIELLRKLQDERGLSYLFISHDLKVVRALCHRVIVMQHGKIVEEGPVNEVLTHPKTAYTERLVKAAFEVA</sequence>
<dbReference type="PANTHER" id="PTHR43297:SF2">
    <property type="entry name" value="DIPEPTIDE TRANSPORT ATP-BINDING PROTEIN DPPD"/>
    <property type="match status" value="1"/>
</dbReference>
<evidence type="ECO:0000256" key="3">
    <source>
        <dbReference type="ARBA" id="ARBA00022448"/>
    </source>
</evidence>
<evidence type="ECO:0000256" key="4">
    <source>
        <dbReference type="ARBA" id="ARBA00022475"/>
    </source>
</evidence>
<dbReference type="CDD" id="cd03257">
    <property type="entry name" value="ABC_NikE_OppD_transporters"/>
    <property type="match status" value="2"/>
</dbReference>
<keyword evidence="6 9" id="KW-0067">ATP-binding</keyword>
<evidence type="ECO:0000313" key="10">
    <source>
        <dbReference type="Proteomes" id="UP000027180"/>
    </source>
</evidence>
<dbReference type="GO" id="GO:0055085">
    <property type="term" value="P:transmembrane transport"/>
    <property type="evidence" value="ECO:0007669"/>
    <property type="project" value="UniProtKB-ARBA"/>
</dbReference>
<dbReference type="GO" id="GO:0015833">
    <property type="term" value="P:peptide transport"/>
    <property type="evidence" value="ECO:0007669"/>
    <property type="project" value="InterPro"/>
</dbReference>
<protein>
    <submittedName>
        <fullName evidence="9">Oligopeptide ABC transporter ATP-binding protein</fullName>
    </submittedName>
</protein>
<gene>
    <name evidence="9" type="ORF">IE4771_PC00094</name>
</gene>
<comment type="similarity">
    <text evidence="2">Belongs to the ABC transporter superfamily.</text>
</comment>
<dbReference type="HOGENOM" id="CLU_000604_86_2_5"/>
<evidence type="ECO:0000256" key="2">
    <source>
        <dbReference type="ARBA" id="ARBA00005417"/>
    </source>
</evidence>
<dbReference type="GO" id="GO:0016887">
    <property type="term" value="F:ATP hydrolysis activity"/>
    <property type="evidence" value="ECO:0007669"/>
    <property type="project" value="InterPro"/>
</dbReference>
<dbReference type="EMBL" id="CP006989">
    <property type="protein sequence ID" value="AIC30220.1"/>
    <property type="molecule type" value="Genomic_DNA"/>
</dbReference>
<dbReference type="InterPro" id="IPR003593">
    <property type="entry name" value="AAA+_ATPase"/>
</dbReference>